<evidence type="ECO:0000256" key="12">
    <source>
        <dbReference type="SAM" id="Coils"/>
    </source>
</evidence>
<comment type="caution">
    <text evidence="13">The sequence shown here is derived from an EMBL/GenBank/DDBJ whole genome shotgun (WGS) entry which is preliminary data.</text>
</comment>
<comment type="function">
    <text evidence="11">May play a role in anterograde transport of membrane proteins from the endoplasmic reticulum to the Golgi.</text>
</comment>
<protein>
    <recommendedName>
        <fullName evidence="11">Endoplasmic reticulum transmembrane protein</fullName>
    </recommendedName>
</protein>
<comment type="similarity">
    <text evidence="2 11">Belongs to the BCAP29/BCAP31 family.</text>
</comment>
<evidence type="ECO:0000256" key="3">
    <source>
        <dbReference type="ARBA" id="ARBA00022448"/>
    </source>
</evidence>
<evidence type="ECO:0000256" key="7">
    <source>
        <dbReference type="ARBA" id="ARBA00022927"/>
    </source>
</evidence>
<dbReference type="InterPro" id="IPR008417">
    <property type="entry name" value="BAP29/BAP31"/>
</dbReference>
<evidence type="ECO:0000313" key="14">
    <source>
        <dbReference type="Proteomes" id="UP001054252"/>
    </source>
</evidence>
<keyword evidence="6 11" id="KW-0256">Endoplasmic reticulum</keyword>
<dbReference type="GO" id="GO:0006888">
    <property type="term" value="P:endoplasmic reticulum to Golgi vesicle-mediated transport"/>
    <property type="evidence" value="ECO:0007669"/>
    <property type="project" value="UniProtKB-UniRule"/>
</dbReference>
<proteinExistence type="inferred from homology"/>
<dbReference type="Gene3D" id="1.20.5.110">
    <property type="match status" value="1"/>
</dbReference>
<keyword evidence="4 11" id="KW-0812">Transmembrane</keyword>
<dbReference type="GO" id="GO:0005789">
    <property type="term" value="C:endoplasmic reticulum membrane"/>
    <property type="evidence" value="ECO:0007669"/>
    <property type="project" value="UniProtKB-SubCell"/>
</dbReference>
<organism evidence="13 14">
    <name type="scientific">Rubroshorea leprosula</name>
    <dbReference type="NCBI Taxonomy" id="152421"/>
    <lineage>
        <taxon>Eukaryota</taxon>
        <taxon>Viridiplantae</taxon>
        <taxon>Streptophyta</taxon>
        <taxon>Embryophyta</taxon>
        <taxon>Tracheophyta</taxon>
        <taxon>Spermatophyta</taxon>
        <taxon>Magnoliopsida</taxon>
        <taxon>eudicotyledons</taxon>
        <taxon>Gunneridae</taxon>
        <taxon>Pentapetalae</taxon>
        <taxon>rosids</taxon>
        <taxon>malvids</taxon>
        <taxon>Malvales</taxon>
        <taxon>Dipterocarpaceae</taxon>
        <taxon>Rubroshorea</taxon>
    </lineage>
</organism>
<accession>A0AAV5KAX4</accession>
<feature type="transmembrane region" description="Helical" evidence="11">
    <location>
        <begin position="6"/>
        <end position="22"/>
    </location>
</feature>
<dbReference type="Proteomes" id="UP001054252">
    <property type="component" value="Unassembled WGS sequence"/>
</dbReference>
<evidence type="ECO:0000256" key="10">
    <source>
        <dbReference type="ARBA" id="ARBA00023136"/>
    </source>
</evidence>
<evidence type="ECO:0000256" key="5">
    <source>
        <dbReference type="ARBA" id="ARBA00022703"/>
    </source>
</evidence>
<evidence type="ECO:0000256" key="9">
    <source>
        <dbReference type="ARBA" id="ARBA00023054"/>
    </source>
</evidence>
<keyword evidence="7 11" id="KW-0653">Protein transport</keyword>
<feature type="transmembrane region" description="Helical" evidence="11">
    <location>
        <begin position="84"/>
        <end position="104"/>
    </location>
</feature>
<keyword evidence="10 11" id="KW-0472">Membrane</keyword>
<evidence type="ECO:0000256" key="8">
    <source>
        <dbReference type="ARBA" id="ARBA00022989"/>
    </source>
</evidence>
<dbReference type="EMBL" id="BPVZ01000056">
    <property type="protein sequence ID" value="GKV20815.1"/>
    <property type="molecule type" value="Genomic_DNA"/>
</dbReference>
<evidence type="ECO:0000256" key="4">
    <source>
        <dbReference type="ARBA" id="ARBA00022692"/>
    </source>
</evidence>
<comment type="subcellular location">
    <subcellularLocation>
        <location evidence="1 11">Endoplasmic reticulum membrane</location>
        <topology evidence="1 11">Multi-pass membrane protein</topology>
    </subcellularLocation>
</comment>
<dbReference type="AlphaFoldDB" id="A0AAV5KAX4"/>
<keyword evidence="9 12" id="KW-0175">Coiled coil</keyword>
<evidence type="ECO:0000256" key="11">
    <source>
        <dbReference type="RuleBase" id="RU367026"/>
    </source>
</evidence>
<keyword evidence="8 11" id="KW-1133">Transmembrane helix</keyword>
<evidence type="ECO:0000256" key="1">
    <source>
        <dbReference type="ARBA" id="ARBA00004477"/>
    </source>
</evidence>
<feature type="coiled-coil region" evidence="12">
    <location>
        <begin position="107"/>
        <end position="211"/>
    </location>
</feature>
<dbReference type="FunFam" id="1.20.5.110:FF:000011">
    <property type="entry name" value="B-cell receptor-associated protein 29"/>
    <property type="match status" value="1"/>
</dbReference>
<reference evidence="13 14" key="1">
    <citation type="journal article" date="2021" name="Commun. Biol.">
        <title>The genome of Shorea leprosula (Dipterocarpaceae) highlights the ecological relevance of drought in aseasonal tropical rainforests.</title>
        <authorList>
            <person name="Ng K.K.S."/>
            <person name="Kobayashi M.J."/>
            <person name="Fawcett J.A."/>
            <person name="Hatakeyama M."/>
            <person name="Paape T."/>
            <person name="Ng C.H."/>
            <person name="Ang C.C."/>
            <person name="Tnah L.H."/>
            <person name="Lee C.T."/>
            <person name="Nishiyama T."/>
            <person name="Sese J."/>
            <person name="O'Brien M.J."/>
            <person name="Copetti D."/>
            <person name="Mohd Noor M.I."/>
            <person name="Ong R.C."/>
            <person name="Putra M."/>
            <person name="Sireger I.Z."/>
            <person name="Indrioko S."/>
            <person name="Kosugi Y."/>
            <person name="Izuno A."/>
            <person name="Isagi Y."/>
            <person name="Lee S.L."/>
            <person name="Shimizu K.K."/>
        </authorList>
    </citation>
    <scope>NUCLEOTIDE SEQUENCE [LARGE SCALE GENOMIC DNA]</scope>
    <source>
        <strain evidence="13">214</strain>
    </source>
</reference>
<dbReference type="PANTHER" id="PTHR12701">
    <property type="entry name" value="BCR-ASSOCIATED PROTEIN, BAP"/>
    <property type="match status" value="1"/>
</dbReference>
<name>A0AAV5KAX4_9ROSI</name>
<gene>
    <name evidence="13" type="ORF">SLEP1_g30878</name>
</gene>
<dbReference type="PANTHER" id="PTHR12701:SF44">
    <property type="entry name" value="ENDOPLASMIC RETICULUM TRANSMEMBRANE PROTEIN"/>
    <property type="match status" value="1"/>
</dbReference>
<keyword evidence="11" id="KW-0931">ER-Golgi transport</keyword>
<keyword evidence="14" id="KW-1185">Reference proteome</keyword>
<keyword evidence="5" id="KW-0053">Apoptosis</keyword>
<dbReference type="GO" id="GO:0006886">
    <property type="term" value="P:intracellular protein transport"/>
    <property type="evidence" value="ECO:0007669"/>
    <property type="project" value="UniProtKB-UniRule"/>
</dbReference>
<sequence>MIQLLYTVILTQVGIILTLLFKTPLRKLVIMALDRVKRGKGPVVVSTVSGTVSVVFVSSLYSMVKIQRRTVEAGTVNPTDLVLMSKHMLEASLMGFVLFLGLMIDRLHHYIRELRLLRKTMEVAKKQNQGSEDGKSGHAEEAKALREEISVLKTKVKKLESECETKANEAKVAQAEAEAVRKQSEGFLLEYDRLLADNQNLHSQLQSIDQNLSESEGKKNM</sequence>
<keyword evidence="3 11" id="KW-0813">Transport</keyword>
<evidence type="ECO:0000256" key="6">
    <source>
        <dbReference type="ARBA" id="ARBA00022824"/>
    </source>
</evidence>
<evidence type="ECO:0000313" key="13">
    <source>
        <dbReference type="EMBL" id="GKV20815.1"/>
    </source>
</evidence>
<evidence type="ECO:0000256" key="2">
    <source>
        <dbReference type="ARBA" id="ARBA00007956"/>
    </source>
</evidence>
<feature type="transmembrane region" description="Helical" evidence="11">
    <location>
        <begin position="43"/>
        <end position="64"/>
    </location>
</feature>
<dbReference type="GO" id="GO:0070973">
    <property type="term" value="P:protein localization to endoplasmic reticulum exit site"/>
    <property type="evidence" value="ECO:0007669"/>
    <property type="project" value="UniProtKB-UniRule"/>
</dbReference>